<protein>
    <submittedName>
        <fullName evidence="4">Nucleoside hydrolase</fullName>
    </submittedName>
</protein>
<dbReference type="PANTHER" id="PTHR12304">
    <property type="entry name" value="INOSINE-URIDINE PREFERRING NUCLEOSIDE HYDROLASE"/>
    <property type="match status" value="1"/>
</dbReference>
<evidence type="ECO:0000313" key="5">
    <source>
        <dbReference type="Proteomes" id="UP000609531"/>
    </source>
</evidence>
<sequence>MEPTRLIIDCDPGVDDAFALALAMAAPEAIEILGITCVAGNRGLEHTERNTRRLCTLLGRTDIPVYRGCPRPIMFPEPTETKVHGVDGFGDVTSLPEPTFEAAPGHAVTFLIDTLMREPSGSVTVCTMGPMTNLAVAIVQEPRIVPRIKELVFMGGAAFRSARVRIADLNFYGDPHAAHIVVTAGIPQTMFGIDVTLECDLTEAEVERLEAVGSPACRILAEMFRAYAVGDRCVHDICPIAWLLDPTLFATVEGHIDVEHGSVLTRGITVARIHPRKLEGFTPNATIATEVERDRLVALLITRLAALPTADPAPPSARRTA</sequence>
<dbReference type="GO" id="GO:0006152">
    <property type="term" value="P:purine nucleoside catabolic process"/>
    <property type="evidence" value="ECO:0007669"/>
    <property type="project" value="TreeGrafter"/>
</dbReference>
<dbReference type="InterPro" id="IPR023186">
    <property type="entry name" value="IUNH"/>
</dbReference>
<dbReference type="Proteomes" id="UP000609531">
    <property type="component" value="Unassembled WGS sequence"/>
</dbReference>
<dbReference type="Pfam" id="PF01156">
    <property type="entry name" value="IU_nuc_hydro"/>
    <property type="match status" value="1"/>
</dbReference>
<dbReference type="InterPro" id="IPR001910">
    <property type="entry name" value="Inosine/uridine_hydrolase_dom"/>
</dbReference>
<accession>A0A934MBJ6</accession>
<evidence type="ECO:0000256" key="1">
    <source>
        <dbReference type="ARBA" id="ARBA00022801"/>
    </source>
</evidence>
<dbReference type="EMBL" id="JAEKJA010000001">
    <property type="protein sequence ID" value="MBJ3774192.1"/>
    <property type="molecule type" value="Genomic_DNA"/>
</dbReference>
<reference evidence="4" key="1">
    <citation type="submission" date="2020-12" db="EMBL/GenBank/DDBJ databases">
        <title>Bacterial taxonomy.</title>
        <authorList>
            <person name="Pan X."/>
        </authorList>
    </citation>
    <scope>NUCLEOTIDE SEQUENCE</scope>
    <source>
        <strain evidence="4">B2012</strain>
    </source>
</reference>
<dbReference type="Gene3D" id="3.90.245.10">
    <property type="entry name" value="Ribonucleoside hydrolase-like"/>
    <property type="match status" value="1"/>
</dbReference>
<proteinExistence type="predicted"/>
<feature type="domain" description="Inosine/uridine-preferring nucleoside hydrolase" evidence="3">
    <location>
        <begin position="6"/>
        <end position="296"/>
    </location>
</feature>
<dbReference type="GO" id="GO:0005829">
    <property type="term" value="C:cytosol"/>
    <property type="evidence" value="ECO:0007669"/>
    <property type="project" value="TreeGrafter"/>
</dbReference>
<dbReference type="PANTHER" id="PTHR12304:SF4">
    <property type="entry name" value="URIDINE NUCLEOSIDASE"/>
    <property type="match status" value="1"/>
</dbReference>
<keyword evidence="1 4" id="KW-0378">Hydrolase</keyword>
<dbReference type="InterPro" id="IPR036452">
    <property type="entry name" value="Ribo_hydro-like"/>
</dbReference>
<organism evidence="4 5">
    <name type="scientific">Acuticoccus mangrovi</name>
    <dbReference type="NCBI Taxonomy" id="2796142"/>
    <lineage>
        <taxon>Bacteria</taxon>
        <taxon>Pseudomonadati</taxon>
        <taxon>Pseudomonadota</taxon>
        <taxon>Alphaproteobacteria</taxon>
        <taxon>Hyphomicrobiales</taxon>
        <taxon>Amorphaceae</taxon>
        <taxon>Acuticoccus</taxon>
    </lineage>
</organism>
<dbReference type="AlphaFoldDB" id="A0A934MBJ6"/>
<keyword evidence="5" id="KW-1185">Reference proteome</keyword>
<keyword evidence="2" id="KW-0326">Glycosidase</keyword>
<evidence type="ECO:0000259" key="3">
    <source>
        <dbReference type="Pfam" id="PF01156"/>
    </source>
</evidence>
<dbReference type="GO" id="GO:0008477">
    <property type="term" value="F:purine nucleosidase activity"/>
    <property type="evidence" value="ECO:0007669"/>
    <property type="project" value="TreeGrafter"/>
</dbReference>
<dbReference type="RefSeq" id="WP_198880093.1">
    <property type="nucleotide sequence ID" value="NZ_JAEKJA010000001.1"/>
</dbReference>
<evidence type="ECO:0000256" key="2">
    <source>
        <dbReference type="ARBA" id="ARBA00023295"/>
    </source>
</evidence>
<comment type="caution">
    <text evidence="4">The sequence shown here is derived from an EMBL/GenBank/DDBJ whole genome shotgun (WGS) entry which is preliminary data.</text>
</comment>
<dbReference type="SUPFAM" id="SSF53590">
    <property type="entry name" value="Nucleoside hydrolase"/>
    <property type="match status" value="1"/>
</dbReference>
<name>A0A934MBJ6_9HYPH</name>
<evidence type="ECO:0000313" key="4">
    <source>
        <dbReference type="EMBL" id="MBJ3774192.1"/>
    </source>
</evidence>
<gene>
    <name evidence="4" type="ORF">JCR33_00725</name>
</gene>